<reference evidence="1" key="1">
    <citation type="journal article" date="2014" name="Front. Microbiol.">
        <title>High frequency of phylogenetically diverse reductive dehalogenase-homologous genes in deep subseafloor sedimentary metagenomes.</title>
        <authorList>
            <person name="Kawai M."/>
            <person name="Futagami T."/>
            <person name="Toyoda A."/>
            <person name="Takaki Y."/>
            <person name="Nishi S."/>
            <person name="Hori S."/>
            <person name="Arai W."/>
            <person name="Tsubouchi T."/>
            <person name="Morono Y."/>
            <person name="Uchiyama I."/>
            <person name="Ito T."/>
            <person name="Fujiyama A."/>
            <person name="Inagaki F."/>
            <person name="Takami H."/>
        </authorList>
    </citation>
    <scope>NUCLEOTIDE SEQUENCE</scope>
    <source>
        <strain evidence="1">Expedition CK06-06</strain>
    </source>
</reference>
<accession>X0UUG9</accession>
<dbReference type="AlphaFoldDB" id="X0UUG9"/>
<name>X0UUG9_9ZZZZ</name>
<feature type="non-terminal residue" evidence="1">
    <location>
        <position position="1"/>
    </location>
</feature>
<protein>
    <submittedName>
        <fullName evidence="1">Uncharacterized protein</fullName>
    </submittedName>
</protein>
<dbReference type="EMBL" id="BARS01021374">
    <property type="protein sequence ID" value="GAG02867.1"/>
    <property type="molecule type" value="Genomic_DNA"/>
</dbReference>
<organism evidence="1">
    <name type="scientific">marine sediment metagenome</name>
    <dbReference type="NCBI Taxonomy" id="412755"/>
    <lineage>
        <taxon>unclassified sequences</taxon>
        <taxon>metagenomes</taxon>
        <taxon>ecological metagenomes</taxon>
    </lineage>
</organism>
<sequence length="51" mass="5741">YLQSYSPAYFHKSSCYICENYSTTQASPTALTTDNVQLEIFHIFFVALGVA</sequence>
<evidence type="ECO:0000313" key="1">
    <source>
        <dbReference type="EMBL" id="GAG02867.1"/>
    </source>
</evidence>
<comment type="caution">
    <text evidence="1">The sequence shown here is derived from an EMBL/GenBank/DDBJ whole genome shotgun (WGS) entry which is preliminary data.</text>
</comment>
<proteinExistence type="predicted"/>
<gene>
    <name evidence="1" type="ORF">S01H1_34337</name>
</gene>